<reference evidence="1 2" key="1">
    <citation type="journal article" date="2018" name="Mol. Plant">
        <title>The genome of Artemisia annua provides insight into the evolution of Asteraceae family and artemisinin biosynthesis.</title>
        <authorList>
            <person name="Shen Q."/>
            <person name="Zhang L."/>
            <person name="Liao Z."/>
            <person name="Wang S."/>
            <person name="Yan T."/>
            <person name="Shi P."/>
            <person name="Liu M."/>
            <person name="Fu X."/>
            <person name="Pan Q."/>
            <person name="Wang Y."/>
            <person name="Lv Z."/>
            <person name="Lu X."/>
            <person name="Zhang F."/>
            <person name="Jiang W."/>
            <person name="Ma Y."/>
            <person name="Chen M."/>
            <person name="Hao X."/>
            <person name="Li L."/>
            <person name="Tang Y."/>
            <person name="Lv G."/>
            <person name="Zhou Y."/>
            <person name="Sun X."/>
            <person name="Brodelius P.E."/>
            <person name="Rose J.K.C."/>
            <person name="Tang K."/>
        </authorList>
    </citation>
    <scope>NUCLEOTIDE SEQUENCE [LARGE SCALE GENOMIC DNA]</scope>
    <source>
        <strain evidence="2">cv. Huhao1</strain>
        <tissue evidence="1">Leaf</tissue>
    </source>
</reference>
<comment type="caution">
    <text evidence="1">The sequence shown here is derived from an EMBL/GenBank/DDBJ whole genome shotgun (WGS) entry which is preliminary data.</text>
</comment>
<accession>A0A2U1LR62</accession>
<sequence>MYAARLQVRLGKNDKINEDEMSHLETEHITGLKWAFVRSNNIHLPLKSGAPQKFDMVSPRTESSLLSSEGNSQRTQYPYVTGTSVIEIKFKDGILMAADMGVIYNVIVSMIAVHSEDDLVATGFCNHLAHPILREEWRDDLTFEEGVKLLEKCIRNLLYRDRSAVNKVQIANIAEEGLAISQPYSLKTF</sequence>
<dbReference type="AlphaFoldDB" id="A0A2U1LR62"/>
<dbReference type="GO" id="GO:0005839">
    <property type="term" value="C:proteasome core complex"/>
    <property type="evidence" value="ECO:0007669"/>
    <property type="project" value="InterPro"/>
</dbReference>
<dbReference type="GO" id="GO:0051603">
    <property type="term" value="P:proteolysis involved in protein catabolic process"/>
    <property type="evidence" value="ECO:0007669"/>
    <property type="project" value="InterPro"/>
</dbReference>
<name>A0A2U1LR62_ARTAN</name>
<dbReference type="Gene3D" id="3.60.20.10">
    <property type="entry name" value="Glutamine Phosphoribosylpyrophosphate, subunit 1, domain 1"/>
    <property type="match status" value="1"/>
</dbReference>
<dbReference type="Proteomes" id="UP000245207">
    <property type="component" value="Unassembled WGS sequence"/>
</dbReference>
<dbReference type="EMBL" id="PKPP01008143">
    <property type="protein sequence ID" value="PWA51485.1"/>
    <property type="molecule type" value="Genomic_DNA"/>
</dbReference>
<evidence type="ECO:0000313" key="1">
    <source>
        <dbReference type="EMBL" id="PWA51485.1"/>
    </source>
</evidence>
<protein>
    <submittedName>
        <fullName evidence="1">Proteasome, subunit alpha/beta, nucleophile aminohydrolase</fullName>
    </submittedName>
</protein>
<proteinExistence type="predicted"/>
<keyword evidence="1" id="KW-0378">Hydrolase</keyword>
<dbReference type="SUPFAM" id="SSF56235">
    <property type="entry name" value="N-terminal nucleophile aminohydrolases (Ntn hydrolases)"/>
    <property type="match status" value="1"/>
</dbReference>
<dbReference type="STRING" id="35608.A0A2U1LR62"/>
<keyword evidence="1" id="KW-0647">Proteasome</keyword>
<evidence type="ECO:0000313" key="2">
    <source>
        <dbReference type="Proteomes" id="UP000245207"/>
    </source>
</evidence>
<organism evidence="1 2">
    <name type="scientific">Artemisia annua</name>
    <name type="common">Sweet wormwood</name>
    <dbReference type="NCBI Taxonomy" id="35608"/>
    <lineage>
        <taxon>Eukaryota</taxon>
        <taxon>Viridiplantae</taxon>
        <taxon>Streptophyta</taxon>
        <taxon>Embryophyta</taxon>
        <taxon>Tracheophyta</taxon>
        <taxon>Spermatophyta</taxon>
        <taxon>Magnoliopsida</taxon>
        <taxon>eudicotyledons</taxon>
        <taxon>Gunneridae</taxon>
        <taxon>Pentapetalae</taxon>
        <taxon>asterids</taxon>
        <taxon>campanulids</taxon>
        <taxon>Asterales</taxon>
        <taxon>Asteraceae</taxon>
        <taxon>Asteroideae</taxon>
        <taxon>Anthemideae</taxon>
        <taxon>Artemisiinae</taxon>
        <taxon>Artemisia</taxon>
    </lineage>
</organism>
<dbReference type="InterPro" id="IPR001353">
    <property type="entry name" value="Proteasome_sua/b"/>
</dbReference>
<dbReference type="InterPro" id="IPR029055">
    <property type="entry name" value="Ntn_hydrolases_N"/>
</dbReference>
<keyword evidence="2" id="KW-1185">Reference proteome</keyword>
<gene>
    <name evidence="1" type="ORF">CTI12_AA460340</name>
</gene>
<dbReference type="OrthoDB" id="10248542at2759"/>
<dbReference type="GO" id="GO:0016787">
    <property type="term" value="F:hydrolase activity"/>
    <property type="evidence" value="ECO:0007669"/>
    <property type="project" value="UniProtKB-KW"/>
</dbReference>
<dbReference type="Pfam" id="PF00227">
    <property type="entry name" value="Proteasome"/>
    <property type="match status" value="1"/>
</dbReference>